<dbReference type="Pfam" id="PF14817">
    <property type="entry name" value="HAUS5"/>
    <property type="match status" value="1"/>
</dbReference>
<dbReference type="GO" id="GO:0070652">
    <property type="term" value="C:HAUS complex"/>
    <property type="evidence" value="ECO:0007669"/>
    <property type="project" value="InterPro"/>
</dbReference>
<organism evidence="2 3">
    <name type="scientific">Vanilla planifolia</name>
    <name type="common">Vanilla</name>
    <dbReference type="NCBI Taxonomy" id="51239"/>
    <lineage>
        <taxon>Eukaryota</taxon>
        <taxon>Viridiplantae</taxon>
        <taxon>Streptophyta</taxon>
        <taxon>Embryophyta</taxon>
        <taxon>Tracheophyta</taxon>
        <taxon>Spermatophyta</taxon>
        <taxon>Magnoliopsida</taxon>
        <taxon>Liliopsida</taxon>
        <taxon>Asparagales</taxon>
        <taxon>Orchidaceae</taxon>
        <taxon>Vanilloideae</taxon>
        <taxon>Vanilleae</taxon>
        <taxon>Vanilla</taxon>
    </lineage>
</organism>
<dbReference type="AlphaFoldDB" id="A0A835VDY8"/>
<dbReference type="EMBL" id="JADCNM010000002">
    <property type="protein sequence ID" value="KAG0495262.1"/>
    <property type="molecule type" value="Genomic_DNA"/>
</dbReference>
<dbReference type="GO" id="GO:0005876">
    <property type="term" value="C:spindle microtubule"/>
    <property type="evidence" value="ECO:0007669"/>
    <property type="project" value="InterPro"/>
</dbReference>
<evidence type="ECO:0000313" key="2">
    <source>
        <dbReference type="EMBL" id="KAG0495262.1"/>
    </source>
</evidence>
<sequence length="331" mass="38043">MMNGPSLSWTSMVNEIDHNVTIHLGSKEFTSLIEENQTMKVSLEKNLKREESNKLEKEVEARAASKNLHYGLMEDLEKATQEINHLNSQIKMIQGTNKLLQEYNNSLQQYNLQLQADAIKNGDTISKLQKEKNALVEIITRLTDQASLLRNQCKNMRHSIDASLPLNGNHEDYILLRWSIFPLVYTMHAPGWVGVPRPKAIIDWLQNEMGYPSQLPFVDRSARSARETWSPCGVFSFKDCSPERATVTVHQNTFVHGVVAPAEGVKVRRWEKEKGSLDFEDGSSLEAKEVAMRERDLAMEEAVRLRNVVRWQRKELRSRMAEVEREESKPK</sequence>
<proteinExistence type="predicted"/>
<dbReference type="Proteomes" id="UP000639772">
    <property type="component" value="Unassembled WGS sequence"/>
</dbReference>
<protein>
    <submittedName>
        <fullName evidence="2">Uncharacterized protein</fullName>
    </submittedName>
</protein>
<keyword evidence="1" id="KW-0175">Coiled coil</keyword>
<dbReference type="OrthoDB" id="2019614at2759"/>
<dbReference type="GO" id="GO:0051225">
    <property type="term" value="P:spindle assembly"/>
    <property type="evidence" value="ECO:0007669"/>
    <property type="project" value="InterPro"/>
</dbReference>
<dbReference type="InterPro" id="IPR029131">
    <property type="entry name" value="HAUS5"/>
</dbReference>
<dbReference type="InterPro" id="IPR044706">
    <property type="entry name" value="AUG5_plant"/>
</dbReference>
<name>A0A835VDY8_VANPL</name>
<dbReference type="PANTHER" id="PTHR34968:SF1">
    <property type="entry name" value="AUGMIN SUBUNIT 5"/>
    <property type="match status" value="1"/>
</dbReference>
<dbReference type="PANTHER" id="PTHR34968">
    <property type="entry name" value="AUGMIN SUBUNIT 5"/>
    <property type="match status" value="1"/>
</dbReference>
<evidence type="ECO:0000313" key="3">
    <source>
        <dbReference type="Proteomes" id="UP000639772"/>
    </source>
</evidence>
<gene>
    <name evidence="2" type="ORF">HPP92_006256</name>
</gene>
<feature type="coiled-coil region" evidence="1">
    <location>
        <begin position="33"/>
        <end position="145"/>
    </location>
</feature>
<accession>A0A835VDY8</accession>
<evidence type="ECO:0000256" key="1">
    <source>
        <dbReference type="SAM" id="Coils"/>
    </source>
</evidence>
<reference evidence="2 3" key="1">
    <citation type="journal article" date="2020" name="Nat. Food">
        <title>A phased Vanilla planifolia genome enables genetic improvement of flavour and production.</title>
        <authorList>
            <person name="Hasing T."/>
            <person name="Tang H."/>
            <person name="Brym M."/>
            <person name="Khazi F."/>
            <person name="Huang T."/>
            <person name="Chambers A.H."/>
        </authorList>
    </citation>
    <scope>NUCLEOTIDE SEQUENCE [LARGE SCALE GENOMIC DNA]</scope>
    <source>
        <tissue evidence="2">Leaf</tissue>
    </source>
</reference>
<comment type="caution">
    <text evidence="2">The sequence shown here is derived from an EMBL/GenBank/DDBJ whole genome shotgun (WGS) entry which is preliminary data.</text>
</comment>